<feature type="domain" description="OLD protein-like TOPRIM" evidence="2">
    <location>
        <begin position="390"/>
        <end position="462"/>
    </location>
</feature>
<proteinExistence type="predicted"/>
<dbReference type="Proteomes" id="UP000657177">
    <property type="component" value="Unassembled WGS sequence"/>
</dbReference>
<accession>A0A8J6HXX8</accession>
<evidence type="ECO:0000313" key="4">
    <source>
        <dbReference type="Proteomes" id="UP000657177"/>
    </source>
</evidence>
<dbReference type="PANTHER" id="PTHR43581:SF4">
    <property type="entry name" value="ATP_GTP PHOSPHATASE"/>
    <property type="match status" value="1"/>
</dbReference>
<sequence length="478" mass="55591">MYLKRMTIKNFRCIKEATLYFNEGLNILIGENNSGKTTILDALRLAFSYGKQWRDIYVSLDDFYIDKNDLKAQESDIEFHLYFKIQRPEEAGIFIDLLAINDEGEQELQLHFRYFIQERNGIKKVRYSVWGGENEGQMINPEVLDLIYYVYLGALRDAVQQLRPVRGNRLGELYTKLVPDEKEQEVFAQKVRSVLSNDKDWQILIEKGKIKVNEHLNEFSIKGKEQTVEIDFLPWEFRKIVESLRIQMPFFGKDVLENEEDQRYFELSQNGLGYNNLIYIATVLGDLERKKELEKEAYIALLIEEPEAHLHPQLQNIFFNYLNKLNKSGFQIFVTSHSPTITAKADLDSLIVLQDQEDKIFALSIKKTNLDDSNKKFLRKFLDVTKSQLFFSNGVILVEGISEALLLPVFSKIMGDEYDIEKNGIEVVNLNGVAFEHFAKLFNTKNPSNRLNCRCAILTDDDRTGNEEISSRVFGNYE</sequence>
<evidence type="ECO:0000259" key="2">
    <source>
        <dbReference type="Pfam" id="PF20469"/>
    </source>
</evidence>
<name>A0A8J6HXX8_9FIRM</name>
<dbReference type="InterPro" id="IPR034139">
    <property type="entry name" value="TOPRIM_OLD"/>
</dbReference>
<comment type="caution">
    <text evidence="3">The sequence shown here is derived from an EMBL/GenBank/DDBJ whole genome shotgun (WGS) entry which is preliminary data.</text>
</comment>
<feature type="non-terminal residue" evidence="3">
    <location>
        <position position="478"/>
    </location>
</feature>
<dbReference type="Pfam" id="PF20469">
    <property type="entry name" value="OLD-like_TOPRIM"/>
    <property type="match status" value="1"/>
</dbReference>
<evidence type="ECO:0000259" key="1">
    <source>
        <dbReference type="Pfam" id="PF13175"/>
    </source>
</evidence>
<dbReference type="SUPFAM" id="SSF52540">
    <property type="entry name" value="P-loop containing nucleoside triphosphate hydrolases"/>
    <property type="match status" value="1"/>
</dbReference>
<dbReference type="CDD" id="cd01026">
    <property type="entry name" value="TOPRIM_OLD"/>
    <property type="match status" value="1"/>
</dbReference>
<feature type="domain" description="Endonuclease GajA/Old nuclease/RecF-like AAA" evidence="1">
    <location>
        <begin position="185"/>
        <end position="341"/>
    </location>
</feature>
<evidence type="ECO:0000313" key="3">
    <source>
        <dbReference type="EMBL" id="MBA2133542.1"/>
    </source>
</evidence>
<dbReference type="AlphaFoldDB" id="A0A8J6HXX8"/>
<dbReference type="PANTHER" id="PTHR43581">
    <property type="entry name" value="ATP/GTP PHOSPHATASE"/>
    <property type="match status" value="1"/>
</dbReference>
<gene>
    <name evidence="3" type="ORF">G5B42_08315</name>
</gene>
<keyword evidence="4" id="KW-1185">Reference proteome</keyword>
<dbReference type="EMBL" id="JAAKDE010000015">
    <property type="protein sequence ID" value="MBA2133542.1"/>
    <property type="molecule type" value="Genomic_DNA"/>
</dbReference>
<dbReference type="Gene3D" id="3.40.50.300">
    <property type="entry name" value="P-loop containing nucleotide triphosphate hydrolases"/>
    <property type="match status" value="1"/>
</dbReference>
<protein>
    <submittedName>
        <fullName evidence="3">AAA family ATPase</fullName>
    </submittedName>
</protein>
<dbReference type="InterPro" id="IPR041685">
    <property type="entry name" value="AAA_GajA/Old/RecF-like"/>
</dbReference>
<dbReference type="InterPro" id="IPR051396">
    <property type="entry name" value="Bact_Antivir_Def_Nuclease"/>
</dbReference>
<dbReference type="InterPro" id="IPR027417">
    <property type="entry name" value="P-loop_NTPase"/>
</dbReference>
<feature type="domain" description="Endonuclease GajA/Old nuclease/RecF-like AAA" evidence="1">
    <location>
        <begin position="1"/>
        <end position="109"/>
    </location>
</feature>
<reference evidence="3" key="1">
    <citation type="submission" date="2020-06" db="EMBL/GenBank/DDBJ databases">
        <title>Novel chitinolytic bacterium.</title>
        <authorList>
            <person name="Ungkulpasvich U."/>
            <person name="Kosugi A."/>
            <person name="Uke A."/>
        </authorList>
    </citation>
    <scope>NUCLEOTIDE SEQUENCE</scope>
    <source>
        <strain evidence="3">UUS1-1</strain>
    </source>
</reference>
<dbReference type="Pfam" id="PF13175">
    <property type="entry name" value="AAA_15"/>
    <property type="match status" value="2"/>
</dbReference>
<organism evidence="3 4">
    <name type="scientific">Capillibacterium thermochitinicola</name>
    <dbReference type="NCBI Taxonomy" id="2699427"/>
    <lineage>
        <taxon>Bacteria</taxon>
        <taxon>Bacillati</taxon>
        <taxon>Bacillota</taxon>
        <taxon>Capillibacterium</taxon>
    </lineage>
</organism>